<reference evidence="2 3" key="1">
    <citation type="submission" date="2023-01" db="EMBL/GenBank/DDBJ databases">
        <title>Analysis of 21 Apiospora genomes using comparative genomics revels a genus with tremendous synthesis potential of carbohydrate active enzymes and secondary metabolites.</title>
        <authorList>
            <person name="Sorensen T."/>
        </authorList>
    </citation>
    <scope>NUCLEOTIDE SEQUENCE [LARGE SCALE GENOMIC DNA]</scope>
    <source>
        <strain evidence="2 3">CBS 24483</strain>
    </source>
</reference>
<evidence type="ECO:0000256" key="1">
    <source>
        <dbReference type="SAM" id="Phobius"/>
    </source>
</evidence>
<evidence type="ECO:0000313" key="3">
    <source>
        <dbReference type="Proteomes" id="UP001391051"/>
    </source>
</evidence>
<keyword evidence="3" id="KW-1185">Reference proteome</keyword>
<dbReference type="PANTHER" id="PTHR35394:SF5">
    <property type="entry name" value="DUF3176 DOMAIN-CONTAINING PROTEIN"/>
    <property type="match status" value="1"/>
</dbReference>
<gene>
    <name evidence="2" type="ORF">PG986_008890</name>
</gene>
<feature type="transmembrane region" description="Helical" evidence="1">
    <location>
        <begin position="69"/>
        <end position="92"/>
    </location>
</feature>
<keyword evidence="1" id="KW-1133">Transmembrane helix</keyword>
<comment type="caution">
    <text evidence="2">The sequence shown here is derived from an EMBL/GenBank/DDBJ whole genome shotgun (WGS) entry which is preliminary data.</text>
</comment>
<dbReference type="EMBL" id="JAQQWE010000006">
    <property type="protein sequence ID" value="KAK7948004.1"/>
    <property type="molecule type" value="Genomic_DNA"/>
</dbReference>
<keyword evidence="1" id="KW-0472">Membrane</keyword>
<sequence length="105" mass="11823">MPDHFQGDLLPKKLYDSGRIDMRHIERTLADLSESLTKYLRTHAVGNYSAPARGVVSYHATCVEVQWPWLAYPAAIALLTLMLLALVVSVSYTRNRPVWKASPLV</sequence>
<dbReference type="RefSeq" id="XP_066697510.1">
    <property type="nucleotide sequence ID" value="XM_066845112.1"/>
</dbReference>
<accession>A0ABR1Q636</accession>
<name>A0ABR1Q636_9PEZI</name>
<evidence type="ECO:0000313" key="2">
    <source>
        <dbReference type="EMBL" id="KAK7948004.1"/>
    </source>
</evidence>
<proteinExistence type="predicted"/>
<dbReference type="PANTHER" id="PTHR35394">
    <property type="entry name" value="DUF3176 DOMAIN-CONTAINING PROTEIN"/>
    <property type="match status" value="1"/>
</dbReference>
<protein>
    <submittedName>
        <fullName evidence="2">Uncharacterized protein</fullName>
    </submittedName>
</protein>
<dbReference type="Proteomes" id="UP001391051">
    <property type="component" value="Unassembled WGS sequence"/>
</dbReference>
<organism evidence="2 3">
    <name type="scientific">Apiospora aurea</name>
    <dbReference type="NCBI Taxonomy" id="335848"/>
    <lineage>
        <taxon>Eukaryota</taxon>
        <taxon>Fungi</taxon>
        <taxon>Dikarya</taxon>
        <taxon>Ascomycota</taxon>
        <taxon>Pezizomycotina</taxon>
        <taxon>Sordariomycetes</taxon>
        <taxon>Xylariomycetidae</taxon>
        <taxon>Amphisphaeriales</taxon>
        <taxon>Apiosporaceae</taxon>
        <taxon>Apiospora</taxon>
    </lineage>
</organism>
<dbReference type="GeneID" id="92078174"/>
<keyword evidence="1" id="KW-0812">Transmembrane</keyword>